<keyword evidence="10" id="KW-0902">Two-component regulatory system</keyword>
<dbReference type="InterPro" id="IPR004358">
    <property type="entry name" value="Sig_transdc_His_kin-like_C"/>
</dbReference>
<evidence type="ECO:0000256" key="6">
    <source>
        <dbReference type="ARBA" id="ARBA00022692"/>
    </source>
</evidence>
<feature type="modified residue" description="4-aspartylphosphate" evidence="13">
    <location>
        <position position="599"/>
    </location>
</feature>
<dbReference type="Gene3D" id="1.20.120.160">
    <property type="entry name" value="HPT domain"/>
    <property type="match status" value="1"/>
</dbReference>
<dbReference type="SUPFAM" id="SSF47226">
    <property type="entry name" value="Histidine-containing phosphotransfer domain, HPT domain"/>
    <property type="match status" value="1"/>
</dbReference>
<feature type="modified residue" description="4-aspartylphosphate" evidence="13">
    <location>
        <position position="453"/>
    </location>
</feature>
<evidence type="ECO:0000313" key="19">
    <source>
        <dbReference type="Proteomes" id="UP000731907"/>
    </source>
</evidence>
<dbReference type="CDD" id="cd16922">
    <property type="entry name" value="HATPase_EvgS-ArcB-TorS-like"/>
    <property type="match status" value="1"/>
</dbReference>
<dbReference type="PROSITE" id="PS50110">
    <property type="entry name" value="RESPONSE_REGULATORY"/>
    <property type="match status" value="2"/>
</dbReference>
<dbReference type="SUPFAM" id="SSF55874">
    <property type="entry name" value="ATPase domain of HSP90 chaperone/DNA topoisomerase II/histidine kinase"/>
    <property type="match status" value="1"/>
</dbReference>
<evidence type="ECO:0000256" key="10">
    <source>
        <dbReference type="ARBA" id="ARBA00023012"/>
    </source>
</evidence>
<proteinExistence type="predicted"/>
<dbReference type="SMART" id="SM00388">
    <property type="entry name" value="HisKA"/>
    <property type="match status" value="1"/>
</dbReference>
<evidence type="ECO:0000256" key="4">
    <source>
        <dbReference type="ARBA" id="ARBA00022475"/>
    </source>
</evidence>
<dbReference type="EMBL" id="JAAATX020000004">
    <property type="protein sequence ID" value="MBU9697539.1"/>
    <property type="molecule type" value="Genomic_DNA"/>
</dbReference>
<keyword evidence="5 13" id="KW-0597">Phosphoprotein</keyword>
<accession>A0ABS6J1A5</accession>
<dbReference type="InterPro" id="IPR005467">
    <property type="entry name" value="His_kinase_dom"/>
</dbReference>
<evidence type="ECO:0000256" key="3">
    <source>
        <dbReference type="ARBA" id="ARBA00012438"/>
    </source>
</evidence>
<keyword evidence="19" id="KW-1185">Reference proteome</keyword>
<organism evidence="18 19">
    <name type="scientific">Paragemmobacter amnigenus</name>
    <dbReference type="NCBI Taxonomy" id="2852097"/>
    <lineage>
        <taxon>Bacteria</taxon>
        <taxon>Pseudomonadati</taxon>
        <taxon>Pseudomonadota</taxon>
        <taxon>Alphaproteobacteria</taxon>
        <taxon>Rhodobacterales</taxon>
        <taxon>Paracoccaceae</taxon>
        <taxon>Paragemmobacter</taxon>
    </lineage>
</organism>
<dbReference type="CDD" id="cd00088">
    <property type="entry name" value="HPT"/>
    <property type="match status" value="1"/>
</dbReference>
<dbReference type="InterPro" id="IPR003661">
    <property type="entry name" value="HisK_dim/P_dom"/>
</dbReference>
<dbReference type="InterPro" id="IPR008207">
    <property type="entry name" value="Sig_transdc_His_kin_Hpt_dom"/>
</dbReference>
<dbReference type="CDD" id="cd00082">
    <property type="entry name" value="HisKA"/>
    <property type="match status" value="1"/>
</dbReference>
<evidence type="ECO:0000259" key="17">
    <source>
        <dbReference type="PROSITE" id="PS50894"/>
    </source>
</evidence>
<dbReference type="Pfam" id="PF00512">
    <property type="entry name" value="HisKA"/>
    <property type="match status" value="1"/>
</dbReference>
<keyword evidence="11" id="KW-0472">Membrane</keyword>
<dbReference type="InterPro" id="IPR036890">
    <property type="entry name" value="HATPase_C_sf"/>
</dbReference>
<evidence type="ECO:0000256" key="12">
    <source>
        <dbReference type="PROSITE-ProRule" id="PRU00110"/>
    </source>
</evidence>
<feature type="compositionally biased region" description="Low complexity" evidence="14">
    <location>
        <begin position="680"/>
        <end position="693"/>
    </location>
</feature>
<dbReference type="Gene3D" id="3.30.565.10">
    <property type="entry name" value="Histidine kinase-like ATPase, C-terminal domain"/>
    <property type="match status" value="1"/>
</dbReference>
<dbReference type="Proteomes" id="UP000731907">
    <property type="component" value="Unassembled WGS sequence"/>
</dbReference>
<dbReference type="InterPro" id="IPR036097">
    <property type="entry name" value="HisK_dim/P_sf"/>
</dbReference>
<comment type="subcellular location">
    <subcellularLocation>
        <location evidence="2">Cell membrane</location>
        <topology evidence="2">Multi-pass membrane protein</topology>
    </subcellularLocation>
</comment>
<dbReference type="SMART" id="SM00448">
    <property type="entry name" value="REC"/>
    <property type="match status" value="2"/>
</dbReference>
<name>A0ABS6J1A5_9RHOB</name>
<dbReference type="SMART" id="SM00387">
    <property type="entry name" value="HATPase_c"/>
    <property type="match status" value="1"/>
</dbReference>
<evidence type="ECO:0000259" key="15">
    <source>
        <dbReference type="PROSITE" id="PS50109"/>
    </source>
</evidence>
<evidence type="ECO:0000256" key="13">
    <source>
        <dbReference type="PROSITE-ProRule" id="PRU00169"/>
    </source>
</evidence>
<dbReference type="Pfam" id="PF00072">
    <property type="entry name" value="Response_reg"/>
    <property type="match status" value="1"/>
</dbReference>
<keyword evidence="4" id="KW-1003">Cell membrane</keyword>
<dbReference type="SMART" id="SM00073">
    <property type="entry name" value="HPT"/>
    <property type="match status" value="1"/>
</dbReference>
<dbReference type="PROSITE" id="PS50109">
    <property type="entry name" value="HIS_KIN"/>
    <property type="match status" value="1"/>
</dbReference>
<sequence>MADLATLRVETEDDLHEARARYFAFVSELTGTRDIAAELTGTFSQDLRHCLNAGHAALAHVQLAEGQGQANLRLSIRQTPPDTPAAAPLDTPGFPPGPPVTRSFPLPARMPSPDRLQRLSAILNEKSRNELFRELNDKNLQLQAATQEALSAAQAKSEFLANMSHEIRTPMNAIMGMANLVLDTDLNPRQRNHVERIQQSARNLLSIINDLLDFSKIEAGRMTIEQTDFPSETLFRDLVSVVSDRAESKGLELVFRIAPDVPATLHGDPLRIGQILINLVNNAIKFTEKGEVVVDASVLEQHDTHLVLHFGVRDTGIGIHPRHIGQLFRSFEQGDASTTRRFGGTGLGLVICKQLAEMMGGTVGVESEFGQGSQFWFTLRLPHAERQPPLPDTSPLHGRIVAVVDDNDSARDAIADLLRSLGAVPVPLGSGEALRALLQADPAGSGIDVALIDSTLDGESGPDLAATVRRLDLPRLPKLVLLSTLGFEIVHAARIHDTFDDTLCKPALRSSLMHTLHNAIFPAPSGTADAPDTRRGPRRDSVARDYSRLRVLVVEDNEINREVAVGLFGQRGLTIETAVNGQDGVTRASAEPWDIIFMDMHMPVMDGISATQAIRRLPDRQDLPIIALTANAMAEDRDRCLHAGMNDFVSKPIDPRELWRILDRWVPDTGPALPDMAQTAPAPAHDAPSPAALPSSDLIDPAALLHNTGGDVTLALSILRGFAQRNPDFLPACRTALAAGNLTELERAAHTMKGVAANIGAPLLSAAAGALETATRAGAAQDELSALLDALSRPLDRLLADLTAVFDAPPAAPPPPPAADDADGAARELRGFTALLAADDFQVPAAFQRLSPAARAHLGPDLDRLQRAITGYDYETALSILALRGFD</sequence>
<evidence type="ECO:0000256" key="1">
    <source>
        <dbReference type="ARBA" id="ARBA00000085"/>
    </source>
</evidence>
<dbReference type="SUPFAM" id="SSF47384">
    <property type="entry name" value="Homodimeric domain of signal transducing histidine kinase"/>
    <property type="match status" value="1"/>
</dbReference>
<reference evidence="18 19" key="1">
    <citation type="submission" date="2021-06" db="EMBL/GenBank/DDBJ databases">
        <title>Rhodobacteraceae bacterium strain HSP-20.</title>
        <authorList>
            <person name="Chen W.-M."/>
        </authorList>
    </citation>
    <scope>NUCLEOTIDE SEQUENCE [LARGE SCALE GENOMIC DNA]</scope>
    <source>
        <strain evidence="18 19">HSP-20</strain>
    </source>
</reference>
<evidence type="ECO:0000256" key="14">
    <source>
        <dbReference type="SAM" id="MobiDB-lite"/>
    </source>
</evidence>
<dbReference type="InterPro" id="IPR003594">
    <property type="entry name" value="HATPase_dom"/>
</dbReference>
<dbReference type="InterPro" id="IPR036641">
    <property type="entry name" value="HPT_dom_sf"/>
</dbReference>
<feature type="domain" description="HPt" evidence="17">
    <location>
        <begin position="711"/>
        <end position="805"/>
    </location>
</feature>
<protein>
    <recommendedName>
        <fullName evidence="3">histidine kinase</fullName>
        <ecNumber evidence="3">2.7.13.3</ecNumber>
    </recommendedName>
</protein>
<evidence type="ECO:0000256" key="11">
    <source>
        <dbReference type="ARBA" id="ARBA00023136"/>
    </source>
</evidence>
<dbReference type="Gene3D" id="1.10.287.130">
    <property type="match status" value="1"/>
</dbReference>
<dbReference type="CDD" id="cd00156">
    <property type="entry name" value="REC"/>
    <property type="match status" value="1"/>
</dbReference>
<dbReference type="RefSeq" id="WP_161761587.1">
    <property type="nucleotide sequence ID" value="NZ_JAAATX020000004.1"/>
</dbReference>
<dbReference type="PANTHER" id="PTHR45339">
    <property type="entry name" value="HYBRID SIGNAL TRANSDUCTION HISTIDINE KINASE J"/>
    <property type="match status" value="1"/>
</dbReference>
<evidence type="ECO:0000256" key="8">
    <source>
        <dbReference type="ARBA" id="ARBA00022840"/>
    </source>
</evidence>
<feature type="region of interest" description="Disordered" evidence="14">
    <location>
        <begin position="78"/>
        <end position="110"/>
    </location>
</feature>
<evidence type="ECO:0000256" key="5">
    <source>
        <dbReference type="ARBA" id="ARBA00022553"/>
    </source>
</evidence>
<keyword evidence="7" id="KW-0547">Nucleotide-binding</keyword>
<gene>
    <name evidence="18" type="ORF">GU927_006730</name>
</gene>
<dbReference type="Pfam" id="PF01627">
    <property type="entry name" value="Hpt"/>
    <property type="match status" value="1"/>
</dbReference>
<dbReference type="CDD" id="cd17546">
    <property type="entry name" value="REC_hyHK_CKI1_RcsC-like"/>
    <property type="match status" value="1"/>
</dbReference>
<dbReference type="PRINTS" id="PR00344">
    <property type="entry name" value="BCTRLSENSOR"/>
</dbReference>
<keyword evidence="8" id="KW-0067">ATP-binding</keyword>
<comment type="caution">
    <text evidence="18">The sequence shown here is derived from an EMBL/GenBank/DDBJ whole genome shotgun (WGS) entry which is preliminary data.</text>
</comment>
<evidence type="ECO:0000259" key="16">
    <source>
        <dbReference type="PROSITE" id="PS50110"/>
    </source>
</evidence>
<keyword evidence="9" id="KW-1133">Transmembrane helix</keyword>
<keyword evidence="6" id="KW-0812">Transmembrane</keyword>
<feature type="domain" description="Histidine kinase" evidence="15">
    <location>
        <begin position="162"/>
        <end position="383"/>
    </location>
</feature>
<feature type="region of interest" description="Disordered" evidence="14">
    <location>
        <begin position="670"/>
        <end position="693"/>
    </location>
</feature>
<dbReference type="Pfam" id="PF02518">
    <property type="entry name" value="HATPase_c"/>
    <property type="match status" value="1"/>
</dbReference>
<comment type="catalytic activity">
    <reaction evidence="1">
        <text>ATP + protein L-histidine = ADP + protein N-phospho-L-histidine.</text>
        <dbReference type="EC" id="2.7.13.3"/>
    </reaction>
</comment>
<dbReference type="Gene3D" id="3.40.50.2300">
    <property type="match status" value="2"/>
</dbReference>
<dbReference type="InterPro" id="IPR011006">
    <property type="entry name" value="CheY-like_superfamily"/>
</dbReference>
<dbReference type="SUPFAM" id="SSF52172">
    <property type="entry name" value="CheY-like"/>
    <property type="match status" value="2"/>
</dbReference>
<evidence type="ECO:0000313" key="18">
    <source>
        <dbReference type="EMBL" id="MBU9697539.1"/>
    </source>
</evidence>
<dbReference type="PANTHER" id="PTHR45339:SF1">
    <property type="entry name" value="HYBRID SIGNAL TRANSDUCTION HISTIDINE KINASE J"/>
    <property type="match status" value="1"/>
</dbReference>
<feature type="domain" description="Response regulatory" evidence="16">
    <location>
        <begin position="550"/>
        <end position="666"/>
    </location>
</feature>
<dbReference type="EC" id="2.7.13.3" evidence="3"/>
<dbReference type="InterPro" id="IPR001789">
    <property type="entry name" value="Sig_transdc_resp-reg_receiver"/>
</dbReference>
<feature type="domain" description="Response regulatory" evidence="16">
    <location>
        <begin position="400"/>
        <end position="520"/>
    </location>
</feature>
<dbReference type="PROSITE" id="PS50894">
    <property type="entry name" value="HPT"/>
    <property type="match status" value="1"/>
</dbReference>
<evidence type="ECO:0000256" key="9">
    <source>
        <dbReference type="ARBA" id="ARBA00022989"/>
    </source>
</evidence>
<evidence type="ECO:0000256" key="7">
    <source>
        <dbReference type="ARBA" id="ARBA00022741"/>
    </source>
</evidence>
<evidence type="ECO:0000256" key="2">
    <source>
        <dbReference type="ARBA" id="ARBA00004651"/>
    </source>
</evidence>
<feature type="modified residue" description="Phosphohistidine" evidence="12">
    <location>
        <position position="750"/>
    </location>
</feature>